<feature type="active site" evidence="2">
    <location>
        <position position="347"/>
    </location>
</feature>
<evidence type="ECO:0000256" key="2">
    <source>
        <dbReference type="PIRSR" id="PIRSR000443-1"/>
    </source>
</evidence>
<gene>
    <name evidence="5" type="ORF">C7451_11391</name>
</gene>
<dbReference type="Proteomes" id="UP000248014">
    <property type="component" value="Unassembled WGS sequence"/>
</dbReference>
<dbReference type="Gene3D" id="3.40.50.1820">
    <property type="entry name" value="alpha/beta hydrolase"/>
    <property type="match status" value="1"/>
</dbReference>
<dbReference type="PANTHER" id="PTHR32268">
    <property type="entry name" value="HOMOSERINE O-ACETYLTRANSFERASE"/>
    <property type="match status" value="1"/>
</dbReference>
<dbReference type="AlphaFoldDB" id="A0A2V3V6F2"/>
<reference evidence="5 6" key="1">
    <citation type="submission" date="2018-05" db="EMBL/GenBank/DDBJ databases">
        <title>Genomic Encyclopedia of Type Strains, Phase IV (KMG-IV): sequencing the most valuable type-strain genomes for metagenomic binning, comparative biology and taxonomic classification.</title>
        <authorList>
            <person name="Goeker M."/>
        </authorList>
    </citation>
    <scope>NUCLEOTIDE SEQUENCE [LARGE SCALE GENOMIC DNA]</scope>
    <source>
        <strain evidence="5 6">DSM 3183</strain>
    </source>
</reference>
<dbReference type="GO" id="GO:0004414">
    <property type="term" value="F:homoserine O-acetyltransferase activity"/>
    <property type="evidence" value="ECO:0007669"/>
    <property type="project" value="TreeGrafter"/>
</dbReference>
<evidence type="ECO:0000259" key="4">
    <source>
        <dbReference type="Pfam" id="PF00561"/>
    </source>
</evidence>
<dbReference type="NCBIfam" id="NF005071">
    <property type="entry name" value="PRK06489.1"/>
    <property type="match status" value="1"/>
</dbReference>
<protein>
    <submittedName>
        <fullName evidence="5">Homoserine O-acetyltransferase</fullName>
    </submittedName>
</protein>
<dbReference type="SUPFAM" id="SSF53474">
    <property type="entry name" value="alpha/beta-Hydrolases"/>
    <property type="match status" value="1"/>
</dbReference>
<feature type="active site" description="Nucleophile" evidence="2">
    <location>
        <position position="171"/>
    </location>
</feature>
<dbReference type="InterPro" id="IPR000073">
    <property type="entry name" value="AB_hydrolase_1"/>
</dbReference>
<dbReference type="PANTHER" id="PTHR32268:SF11">
    <property type="entry name" value="HOMOSERINE O-ACETYLTRANSFERASE"/>
    <property type="match status" value="1"/>
</dbReference>
<evidence type="ECO:0000256" key="1">
    <source>
        <dbReference type="ARBA" id="ARBA00022679"/>
    </source>
</evidence>
<evidence type="ECO:0000256" key="3">
    <source>
        <dbReference type="SAM" id="SignalP"/>
    </source>
</evidence>
<dbReference type="Pfam" id="PF00561">
    <property type="entry name" value="Abhydrolase_1"/>
    <property type="match status" value="1"/>
</dbReference>
<dbReference type="RefSeq" id="WP_110299889.1">
    <property type="nucleotide sequence ID" value="NZ_QJJM01000013.1"/>
</dbReference>
<dbReference type="InterPro" id="IPR008220">
    <property type="entry name" value="HAT_MetX-like"/>
</dbReference>
<keyword evidence="6" id="KW-1185">Reference proteome</keyword>
<keyword evidence="1 5" id="KW-0808">Transferase</keyword>
<sequence length="369" mass="40661">MKLTILSAALACAALTVPATAQPGPPQAAPEVDYAAQLRQGDVILNDFRFGTGEMLPELRMHYATLGTPTRDASGRVTNAVMVLHGTGGTGLQFLQPQFAQALFGPGQPLDIRKYYIILPDNIGHGKSSKPSDGLKMRFPAYDYTDMVKAQRQMLVEGLKVDRLRLIMGTSMGCMHGFVWGQVDPGFVQAMMPMACLPMPIAGHNRMWRKAAIEGIKADPAWQGGNYTSPPVMGLRVAASLLQVAGFAPLYLQKAYGTRDAADAYITQRIEASMKGIDANDIIYQIESSRHYDPSKTVEQMTMPVTWINSSDDFINPWDYGVAEDFGKRLPDGKYVLIKATDDTRGHSTHTWAKFWKDELVELLARSEK</sequence>
<feature type="active site" evidence="2">
    <location>
        <position position="313"/>
    </location>
</feature>
<feature type="signal peptide" evidence="3">
    <location>
        <begin position="1"/>
        <end position="21"/>
    </location>
</feature>
<evidence type="ECO:0000313" key="6">
    <source>
        <dbReference type="Proteomes" id="UP000248014"/>
    </source>
</evidence>
<name>A0A2V3V6F2_9SPHN</name>
<evidence type="ECO:0000313" key="5">
    <source>
        <dbReference type="EMBL" id="PXW71345.1"/>
    </source>
</evidence>
<dbReference type="GO" id="GO:0009092">
    <property type="term" value="P:homoserine metabolic process"/>
    <property type="evidence" value="ECO:0007669"/>
    <property type="project" value="TreeGrafter"/>
</dbReference>
<feature type="domain" description="AB hydrolase-1" evidence="4">
    <location>
        <begin position="80"/>
        <end position="338"/>
    </location>
</feature>
<feature type="chain" id="PRO_5016113477" evidence="3">
    <location>
        <begin position="22"/>
        <end position="369"/>
    </location>
</feature>
<comment type="caution">
    <text evidence="5">The sequence shown here is derived from an EMBL/GenBank/DDBJ whole genome shotgun (WGS) entry which is preliminary data.</text>
</comment>
<dbReference type="OrthoDB" id="9800754at2"/>
<dbReference type="GO" id="GO:0009086">
    <property type="term" value="P:methionine biosynthetic process"/>
    <property type="evidence" value="ECO:0007669"/>
    <property type="project" value="TreeGrafter"/>
</dbReference>
<organism evidence="5 6">
    <name type="scientific">Blastomonas natatoria</name>
    <dbReference type="NCBI Taxonomy" id="34015"/>
    <lineage>
        <taxon>Bacteria</taxon>
        <taxon>Pseudomonadati</taxon>
        <taxon>Pseudomonadota</taxon>
        <taxon>Alphaproteobacteria</taxon>
        <taxon>Sphingomonadales</taxon>
        <taxon>Sphingomonadaceae</taxon>
        <taxon>Blastomonas</taxon>
    </lineage>
</organism>
<dbReference type="InterPro" id="IPR029058">
    <property type="entry name" value="AB_hydrolase_fold"/>
</dbReference>
<proteinExistence type="predicted"/>
<dbReference type="PIRSF" id="PIRSF000443">
    <property type="entry name" value="Homoser_Ac_trans"/>
    <property type="match status" value="1"/>
</dbReference>
<accession>A0A2V3V6F2</accession>
<keyword evidence="3" id="KW-0732">Signal</keyword>
<dbReference type="EMBL" id="QJJM01000013">
    <property type="protein sequence ID" value="PXW71345.1"/>
    <property type="molecule type" value="Genomic_DNA"/>
</dbReference>